<protein>
    <submittedName>
        <fullName evidence="2">PQQ-dependent sugar dehydrogenase</fullName>
    </submittedName>
</protein>
<keyword evidence="3" id="KW-1185">Reference proteome</keyword>
<dbReference type="Proteomes" id="UP001059950">
    <property type="component" value="Chromosome"/>
</dbReference>
<proteinExistence type="predicted"/>
<sequence>MRHSALTLSVLFSTVLSQPLHALPLERLKLPPGYQISIAAQATNARQMALGEPGTLFVGSRREGRVYRFRDRDGDGHYEKRETLLKGLNMPSGIAWRNGSLYIAAVDRILRIDDADRVSRQALKTELITDNLPDITHHGWKYLKFGPDNDLYFNLGAPCNSCLSQDPRFASIMKLNPDNGQQTIVARGVRNSVGFTWHPLTGELWFTDNGRDHLGDDRPDDELNRLTQAGQHFGYPFVHAGDIPDPDLYQDQPLSDFQPPMLRLGAHVAPLGLTFYGGGQFPDTTPETLFIAEHGSWNRSSKVGYRVVRIDTSVTPPRQEVFIEGWLNGQSAWGRPVDIVTDRDGSLLISDDRAGVIYRVHYQN</sequence>
<dbReference type="Pfam" id="PF23500">
    <property type="entry name" value="DUF7133"/>
    <property type="match status" value="1"/>
</dbReference>
<dbReference type="InterPro" id="IPR011042">
    <property type="entry name" value="6-blade_b-propeller_TolB-like"/>
</dbReference>
<dbReference type="InterPro" id="IPR011041">
    <property type="entry name" value="Quinoprot_gluc/sorb_DH_b-prop"/>
</dbReference>
<dbReference type="Gene3D" id="2.120.10.30">
    <property type="entry name" value="TolB, C-terminal domain"/>
    <property type="match status" value="1"/>
</dbReference>
<accession>A0ABY5GUA1</accession>
<reference evidence="2" key="1">
    <citation type="submission" date="2021-04" db="EMBL/GenBank/DDBJ databases">
        <title>Oceanospirillales bacteria with DddD are important DMSP degraders in coastal seawater.</title>
        <authorList>
            <person name="Liu J."/>
        </authorList>
    </citation>
    <scope>NUCLEOTIDE SEQUENCE</scope>
    <source>
        <strain evidence="2">GY6</strain>
    </source>
</reference>
<organism evidence="2 3">
    <name type="scientific">Amphritea atlantica</name>
    <dbReference type="NCBI Taxonomy" id="355243"/>
    <lineage>
        <taxon>Bacteria</taxon>
        <taxon>Pseudomonadati</taxon>
        <taxon>Pseudomonadota</taxon>
        <taxon>Gammaproteobacteria</taxon>
        <taxon>Oceanospirillales</taxon>
        <taxon>Oceanospirillaceae</taxon>
        <taxon>Amphritea</taxon>
    </lineage>
</organism>
<evidence type="ECO:0000313" key="3">
    <source>
        <dbReference type="Proteomes" id="UP001059950"/>
    </source>
</evidence>
<dbReference type="PANTHER" id="PTHR33546">
    <property type="entry name" value="LARGE, MULTIFUNCTIONAL SECRETED PROTEIN-RELATED"/>
    <property type="match status" value="1"/>
</dbReference>
<evidence type="ECO:0000313" key="2">
    <source>
        <dbReference type="EMBL" id="UTW03354.1"/>
    </source>
</evidence>
<dbReference type="InterPro" id="IPR055557">
    <property type="entry name" value="DUF7133"/>
</dbReference>
<feature type="domain" description="DUF7133" evidence="1">
    <location>
        <begin position="27"/>
        <end position="356"/>
    </location>
</feature>
<name>A0ABY5GUA1_9GAMM</name>
<dbReference type="EMBL" id="CP073344">
    <property type="protein sequence ID" value="UTW03354.1"/>
    <property type="molecule type" value="Genomic_DNA"/>
</dbReference>
<evidence type="ECO:0000259" key="1">
    <source>
        <dbReference type="Pfam" id="PF23500"/>
    </source>
</evidence>
<dbReference type="PANTHER" id="PTHR33546:SF1">
    <property type="entry name" value="LARGE, MULTIFUNCTIONAL SECRETED PROTEIN"/>
    <property type="match status" value="1"/>
</dbReference>
<dbReference type="SUPFAM" id="SSF50952">
    <property type="entry name" value="Soluble quinoprotein glucose dehydrogenase"/>
    <property type="match status" value="1"/>
</dbReference>
<gene>
    <name evidence="2" type="ORF">KDX31_18910</name>
</gene>